<keyword evidence="3" id="KW-1185">Reference proteome</keyword>
<feature type="compositionally biased region" description="Polar residues" evidence="1">
    <location>
        <begin position="7"/>
        <end position="18"/>
    </location>
</feature>
<evidence type="ECO:0000313" key="3">
    <source>
        <dbReference type="Proteomes" id="UP000217790"/>
    </source>
</evidence>
<gene>
    <name evidence="2" type="ORF">ARMGADRAFT_1038893</name>
</gene>
<reference evidence="3" key="1">
    <citation type="journal article" date="2017" name="Nat. Ecol. Evol.">
        <title>Genome expansion and lineage-specific genetic innovations in the forest pathogenic fungi Armillaria.</title>
        <authorList>
            <person name="Sipos G."/>
            <person name="Prasanna A.N."/>
            <person name="Walter M.C."/>
            <person name="O'Connor E."/>
            <person name="Balint B."/>
            <person name="Krizsan K."/>
            <person name="Kiss B."/>
            <person name="Hess J."/>
            <person name="Varga T."/>
            <person name="Slot J."/>
            <person name="Riley R."/>
            <person name="Boka B."/>
            <person name="Rigling D."/>
            <person name="Barry K."/>
            <person name="Lee J."/>
            <person name="Mihaltcheva S."/>
            <person name="LaButti K."/>
            <person name="Lipzen A."/>
            <person name="Waldron R."/>
            <person name="Moloney N.M."/>
            <person name="Sperisen C."/>
            <person name="Kredics L."/>
            <person name="Vagvoelgyi C."/>
            <person name="Patrignani A."/>
            <person name="Fitzpatrick D."/>
            <person name="Nagy I."/>
            <person name="Doyle S."/>
            <person name="Anderson J.B."/>
            <person name="Grigoriev I.V."/>
            <person name="Gueldener U."/>
            <person name="Muensterkoetter M."/>
            <person name="Nagy L.G."/>
        </authorList>
    </citation>
    <scope>NUCLEOTIDE SEQUENCE [LARGE SCALE GENOMIC DNA]</scope>
    <source>
        <strain evidence="3">Ar21-2</strain>
    </source>
</reference>
<protein>
    <submittedName>
        <fullName evidence="2">Uncharacterized protein</fullName>
    </submittedName>
</protein>
<evidence type="ECO:0000313" key="2">
    <source>
        <dbReference type="EMBL" id="PBK82131.1"/>
    </source>
</evidence>
<feature type="region of interest" description="Disordered" evidence="1">
    <location>
        <begin position="1"/>
        <end position="23"/>
    </location>
</feature>
<sequence length="131" mass="14222">MGMDHGASSSVTDQSSAGESVGDINRELIQGMISDAPAAAAKFKVSTPLTIGGNNLSKRKWPMQAGTSDEQPTTKHSKSASETNDEAFKFVNYIYICKKDPPKAQKPPSQSNSKINYDLYIEKGPFKFMSN</sequence>
<name>A0A2H3CGE2_ARMGA</name>
<dbReference type="Proteomes" id="UP000217790">
    <property type="component" value="Unassembled WGS sequence"/>
</dbReference>
<feature type="region of interest" description="Disordered" evidence="1">
    <location>
        <begin position="53"/>
        <end position="83"/>
    </location>
</feature>
<proteinExistence type="predicted"/>
<accession>A0A2H3CGE2</accession>
<dbReference type="AlphaFoldDB" id="A0A2H3CGE2"/>
<organism evidence="2 3">
    <name type="scientific">Armillaria gallica</name>
    <name type="common">Bulbous honey fungus</name>
    <name type="synonym">Armillaria bulbosa</name>
    <dbReference type="NCBI Taxonomy" id="47427"/>
    <lineage>
        <taxon>Eukaryota</taxon>
        <taxon>Fungi</taxon>
        <taxon>Dikarya</taxon>
        <taxon>Basidiomycota</taxon>
        <taxon>Agaricomycotina</taxon>
        <taxon>Agaricomycetes</taxon>
        <taxon>Agaricomycetidae</taxon>
        <taxon>Agaricales</taxon>
        <taxon>Marasmiineae</taxon>
        <taxon>Physalacriaceae</taxon>
        <taxon>Armillaria</taxon>
    </lineage>
</organism>
<dbReference type="EMBL" id="KZ293721">
    <property type="protein sequence ID" value="PBK82131.1"/>
    <property type="molecule type" value="Genomic_DNA"/>
</dbReference>
<dbReference type="InParanoid" id="A0A2H3CGE2"/>
<evidence type="ECO:0000256" key="1">
    <source>
        <dbReference type="SAM" id="MobiDB-lite"/>
    </source>
</evidence>